<dbReference type="AlphaFoldDB" id="A0AAV7D9H9"/>
<name>A0AAV7D9H9_ENGPU</name>
<dbReference type="GO" id="GO:0140326">
    <property type="term" value="F:ATPase-coupled intramembrane lipid transporter activity"/>
    <property type="evidence" value="ECO:0007669"/>
    <property type="project" value="TreeGrafter"/>
</dbReference>
<evidence type="ECO:0000313" key="2">
    <source>
        <dbReference type="Proteomes" id="UP000824782"/>
    </source>
</evidence>
<dbReference type="Gene3D" id="2.70.150.10">
    <property type="entry name" value="Calcium-transporting ATPase, cytoplasmic transduction domain A"/>
    <property type="match status" value="1"/>
</dbReference>
<dbReference type="GO" id="GO:0007030">
    <property type="term" value="P:Golgi organization"/>
    <property type="evidence" value="ECO:0007669"/>
    <property type="project" value="TreeGrafter"/>
</dbReference>
<dbReference type="EMBL" id="WNYA01000001">
    <property type="protein sequence ID" value="KAG8594115.1"/>
    <property type="molecule type" value="Genomic_DNA"/>
</dbReference>
<evidence type="ECO:0000313" key="1">
    <source>
        <dbReference type="EMBL" id="KAG8594115.1"/>
    </source>
</evidence>
<dbReference type="GO" id="GO:0045332">
    <property type="term" value="P:phospholipid translocation"/>
    <property type="evidence" value="ECO:0007669"/>
    <property type="project" value="TreeGrafter"/>
</dbReference>
<organism evidence="1 2">
    <name type="scientific">Engystomops pustulosus</name>
    <name type="common">Tungara frog</name>
    <name type="synonym">Physalaemus pustulosus</name>
    <dbReference type="NCBI Taxonomy" id="76066"/>
    <lineage>
        <taxon>Eukaryota</taxon>
        <taxon>Metazoa</taxon>
        <taxon>Chordata</taxon>
        <taxon>Craniata</taxon>
        <taxon>Vertebrata</taxon>
        <taxon>Euteleostomi</taxon>
        <taxon>Amphibia</taxon>
        <taxon>Batrachia</taxon>
        <taxon>Anura</taxon>
        <taxon>Neobatrachia</taxon>
        <taxon>Hyloidea</taxon>
        <taxon>Leptodactylidae</taxon>
        <taxon>Leiuperinae</taxon>
        <taxon>Engystomops</taxon>
    </lineage>
</organism>
<keyword evidence="2" id="KW-1185">Reference proteome</keyword>
<sequence>MIFTHCGYRDADDWKLNDRQSWTCAAIAFMRFQTLKWKDIHVGDIVCLRKDDFVPADILLLYTTETNGVCYVETAGIDGETNLKFRLSVMATYCALQTSEALSEFNELAIQYCVSSMTCADL</sequence>
<gene>
    <name evidence="1" type="ORF">GDO81_001082</name>
</gene>
<protein>
    <submittedName>
        <fullName evidence="1">Uncharacterized protein</fullName>
    </submittedName>
</protein>
<dbReference type="PANTHER" id="PTHR24092">
    <property type="entry name" value="PROBABLE PHOSPHOLIPID-TRANSPORTING ATPASE"/>
    <property type="match status" value="1"/>
</dbReference>
<comment type="caution">
    <text evidence="1">The sequence shown here is derived from an EMBL/GenBank/DDBJ whole genome shotgun (WGS) entry which is preliminary data.</text>
</comment>
<proteinExistence type="predicted"/>
<dbReference type="GO" id="GO:0005886">
    <property type="term" value="C:plasma membrane"/>
    <property type="evidence" value="ECO:0007669"/>
    <property type="project" value="TreeGrafter"/>
</dbReference>
<dbReference type="InterPro" id="IPR008250">
    <property type="entry name" value="ATPase_P-typ_transduc_dom_A_sf"/>
</dbReference>
<dbReference type="SUPFAM" id="SSF81653">
    <property type="entry name" value="Calcium ATPase, transduction domain A"/>
    <property type="match status" value="1"/>
</dbReference>
<reference evidence="1" key="1">
    <citation type="thesis" date="2020" institute="ProQuest LLC" country="789 East Eisenhower Parkway, Ann Arbor, MI, USA">
        <title>Comparative Genomics and Chromosome Evolution.</title>
        <authorList>
            <person name="Mudd A.B."/>
        </authorList>
    </citation>
    <scope>NUCLEOTIDE SEQUENCE</scope>
    <source>
        <strain evidence="1">237g6f4</strain>
        <tissue evidence="1">Blood</tissue>
    </source>
</reference>
<accession>A0AAV7D9H9</accession>
<dbReference type="GO" id="GO:0005802">
    <property type="term" value="C:trans-Golgi network"/>
    <property type="evidence" value="ECO:0007669"/>
    <property type="project" value="TreeGrafter"/>
</dbReference>
<dbReference type="Proteomes" id="UP000824782">
    <property type="component" value="Unassembled WGS sequence"/>
</dbReference>
<dbReference type="PANTHER" id="PTHR24092:SF48">
    <property type="entry name" value="PHOSPHOLIPID-TRANSPORTING ATPASE IC"/>
    <property type="match status" value="1"/>
</dbReference>